<proteinExistence type="predicted"/>
<organism evidence="1 2">
    <name type="scientific">Kribbella turkmenica</name>
    <dbReference type="NCBI Taxonomy" id="2530375"/>
    <lineage>
        <taxon>Bacteria</taxon>
        <taxon>Bacillati</taxon>
        <taxon>Actinomycetota</taxon>
        <taxon>Actinomycetes</taxon>
        <taxon>Propionibacteriales</taxon>
        <taxon>Kribbellaceae</taxon>
        <taxon>Kribbella</taxon>
    </lineage>
</organism>
<evidence type="ECO:0000313" key="1">
    <source>
        <dbReference type="EMBL" id="TDD29212.1"/>
    </source>
</evidence>
<protein>
    <submittedName>
        <fullName evidence="1">GrpB family protein</fullName>
    </submittedName>
</protein>
<dbReference type="OrthoDB" id="9799092at2"/>
<dbReference type="RefSeq" id="WP_132316681.1">
    <property type="nucleotide sequence ID" value="NZ_SMKR01000013.1"/>
</dbReference>
<accession>A0A4R4XFJ1</accession>
<comment type="caution">
    <text evidence="1">The sequence shown here is derived from an EMBL/GenBank/DDBJ whole genome shotgun (WGS) entry which is preliminary data.</text>
</comment>
<dbReference type="Gene3D" id="3.30.460.10">
    <property type="entry name" value="Beta Polymerase, domain 2"/>
    <property type="match status" value="1"/>
</dbReference>
<dbReference type="InterPro" id="IPR007344">
    <property type="entry name" value="GrpB/CoaE"/>
</dbReference>
<dbReference type="InterPro" id="IPR043519">
    <property type="entry name" value="NT_sf"/>
</dbReference>
<dbReference type="PANTHER" id="PTHR34822">
    <property type="entry name" value="GRPB DOMAIN PROTEIN (AFU_ORTHOLOGUE AFUA_1G01530)"/>
    <property type="match status" value="1"/>
</dbReference>
<dbReference type="EMBL" id="SMKR01000013">
    <property type="protein sequence ID" value="TDD29212.1"/>
    <property type="molecule type" value="Genomic_DNA"/>
</dbReference>
<keyword evidence="2" id="KW-1185">Reference proteome</keyword>
<dbReference type="Proteomes" id="UP000295172">
    <property type="component" value="Unassembled WGS sequence"/>
</dbReference>
<name>A0A4R4XFJ1_9ACTN</name>
<dbReference type="AlphaFoldDB" id="A0A4R4XFJ1"/>
<dbReference type="Pfam" id="PF04229">
    <property type="entry name" value="GrpB"/>
    <property type="match status" value="1"/>
</dbReference>
<dbReference type="PANTHER" id="PTHR34822:SF1">
    <property type="entry name" value="GRPB FAMILY PROTEIN"/>
    <property type="match status" value="1"/>
</dbReference>
<dbReference type="SUPFAM" id="SSF81301">
    <property type="entry name" value="Nucleotidyltransferase"/>
    <property type="match status" value="1"/>
</dbReference>
<evidence type="ECO:0000313" key="2">
    <source>
        <dbReference type="Proteomes" id="UP000295172"/>
    </source>
</evidence>
<sequence>MTLQGGQLSTGSSGEALQAGRQHGYLMQPRAHGSLPPWRRLFGQGRPQLDLTPPVEVVDYDLRWPLWFNEISAQLAPYLTEVPHRIEHVGSTAVPGLAAKPIIDIDVVVPSTQAVRLAISSLATAGCQHREDLGIPGRESFALPPGARQYHHLYVVVDGSKPHRDHILLRDHLRRNAADRELYATLKRDLAHLLLTDRAAYLEAKAGLIKRLIKAGRTYATETDTEPPT</sequence>
<gene>
    <name evidence="1" type="ORF">E1218_04920</name>
</gene>
<reference evidence="1 2" key="1">
    <citation type="submission" date="2019-02" db="EMBL/GenBank/DDBJ databases">
        <title>Draft genome sequences of novel Actinobacteria.</title>
        <authorList>
            <person name="Sahin N."/>
            <person name="Ay H."/>
            <person name="Saygin H."/>
        </authorList>
    </citation>
    <scope>NUCLEOTIDE SEQUENCE [LARGE SCALE GENOMIC DNA]</scope>
    <source>
        <strain evidence="1 2">16K104</strain>
    </source>
</reference>